<keyword evidence="2 8" id="KW-0813">Transport</keyword>
<dbReference type="Pfam" id="PF00528">
    <property type="entry name" value="BPD_transp_1"/>
    <property type="match status" value="1"/>
</dbReference>
<dbReference type="EMBL" id="FZNP01000003">
    <property type="protein sequence ID" value="SNR47638.1"/>
    <property type="molecule type" value="Genomic_DNA"/>
</dbReference>
<dbReference type="CDD" id="cd06261">
    <property type="entry name" value="TM_PBP2"/>
    <property type="match status" value="1"/>
</dbReference>
<dbReference type="PROSITE" id="PS50928">
    <property type="entry name" value="ABC_TM1"/>
    <property type="match status" value="1"/>
</dbReference>
<organism evidence="11 12">
    <name type="scientific">Actinomadura mexicana</name>
    <dbReference type="NCBI Taxonomy" id="134959"/>
    <lineage>
        <taxon>Bacteria</taxon>
        <taxon>Bacillati</taxon>
        <taxon>Actinomycetota</taxon>
        <taxon>Actinomycetes</taxon>
        <taxon>Streptosporangiales</taxon>
        <taxon>Thermomonosporaceae</taxon>
        <taxon>Actinomadura</taxon>
    </lineage>
</organism>
<keyword evidence="12" id="KW-1185">Reference proteome</keyword>
<dbReference type="GO" id="GO:0043190">
    <property type="term" value="C:ATP-binding cassette (ABC) transporter complex"/>
    <property type="evidence" value="ECO:0007669"/>
    <property type="project" value="InterPro"/>
</dbReference>
<evidence type="ECO:0000256" key="5">
    <source>
        <dbReference type="ARBA" id="ARBA00022970"/>
    </source>
</evidence>
<feature type="transmembrane region" description="Helical" evidence="8">
    <location>
        <begin position="92"/>
        <end position="116"/>
    </location>
</feature>
<keyword evidence="4 8" id="KW-0812">Transmembrane</keyword>
<sequence length="329" mass="36026">MKQGPDVARPSASGGGRPRRPRAHEVVPRPDPSEATPVEAGRAREPGNWIAWLLVAFVAVWLTHALFTNPGFEWDVVGQYLFAPEILRGTAVTAQLVALSMLIAIALGIVLGVMRLSNNSAAYLASSAYVWFFRGTPVLVQLIFWYNIATLYPHFKLGIPFGGPEFASVDSNRVMTSFTAAVIGLSLNEAAYYAEIVRAGILSVDRGQTVAAKALGFTPVQVVRRIVLPQAMRAIVPPTGNQIIAMLKYSALASVIAVPELLHSAQTIYNRTFGTIPLLIVASIWYLVLVTVLSIGQRYVERYFSRGHLDDGVDRFAALKRRMPILRKL</sequence>
<feature type="transmembrane region" description="Helical" evidence="8">
    <location>
        <begin position="128"/>
        <end position="148"/>
    </location>
</feature>
<dbReference type="InterPro" id="IPR035906">
    <property type="entry name" value="MetI-like_sf"/>
</dbReference>
<evidence type="ECO:0000256" key="8">
    <source>
        <dbReference type="RuleBase" id="RU363032"/>
    </source>
</evidence>
<keyword evidence="7 8" id="KW-0472">Membrane</keyword>
<comment type="similarity">
    <text evidence="8">Belongs to the binding-protein-dependent transport system permease family.</text>
</comment>
<dbReference type="Gene3D" id="1.10.3720.10">
    <property type="entry name" value="MetI-like"/>
    <property type="match status" value="1"/>
</dbReference>
<dbReference type="SUPFAM" id="SSF161098">
    <property type="entry name" value="MetI-like"/>
    <property type="match status" value="1"/>
</dbReference>
<dbReference type="PANTHER" id="PTHR30614:SF0">
    <property type="entry name" value="L-CYSTINE TRANSPORT SYSTEM PERMEASE PROTEIN TCYL"/>
    <property type="match status" value="1"/>
</dbReference>
<dbReference type="PANTHER" id="PTHR30614">
    <property type="entry name" value="MEMBRANE COMPONENT OF AMINO ACID ABC TRANSPORTER"/>
    <property type="match status" value="1"/>
</dbReference>
<dbReference type="OrthoDB" id="92598at2"/>
<feature type="compositionally biased region" description="Basic and acidic residues" evidence="9">
    <location>
        <begin position="23"/>
        <end position="32"/>
    </location>
</feature>
<feature type="region of interest" description="Disordered" evidence="9">
    <location>
        <begin position="1"/>
        <end position="41"/>
    </location>
</feature>
<evidence type="ECO:0000256" key="6">
    <source>
        <dbReference type="ARBA" id="ARBA00022989"/>
    </source>
</evidence>
<dbReference type="InterPro" id="IPR010065">
    <property type="entry name" value="AA_ABC_transptr_permease_3TM"/>
</dbReference>
<feature type="transmembrane region" description="Helical" evidence="8">
    <location>
        <begin position="49"/>
        <end position="72"/>
    </location>
</feature>
<name>A0A238WMK0_9ACTN</name>
<dbReference type="InterPro" id="IPR043429">
    <property type="entry name" value="ArtM/GltK/GlnP/TcyL/YhdX-like"/>
</dbReference>
<keyword evidence="3" id="KW-1003">Cell membrane</keyword>
<dbReference type="AlphaFoldDB" id="A0A238WMK0"/>
<evidence type="ECO:0000256" key="9">
    <source>
        <dbReference type="SAM" id="MobiDB-lite"/>
    </source>
</evidence>
<dbReference type="FunFam" id="1.10.3720.10:FF:000006">
    <property type="entry name" value="Glutamate/aspartate ABC transporter, permease protein GltK"/>
    <property type="match status" value="1"/>
</dbReference>
<dbReference type="NCBIfam" id="TIGR01726">
    <property type="entry name" value="HEQRo_perm_3TM"/>
    <property type="match status" value="1"/>
</dbReference>
<comment type="subcellular location">
    <subcellularLocation>
        <location evidence="1 8">Cell membrane</location>
        <topology evidence="1 8">Multi-pass membrane protein</topology>
    </subcellularLocation>
</comment>
<evidence type="ECO:0000256" key="2">
    <source>
        <dbReference type="ARBA" id="ARBA00022448"/>
    </source>
</evidence>
<reference evidence="12" key="1">
    <citation type="submission" date="2017-06" db="EMBL/GenBank/DDBJ databases">
        <authorList>
            <person name="Varghese N."/>
            <person name="Submissions S."/>
        </authorList>
    </citation>
    <scope>NUCLEOTIDE SEQUENCE [LARGE SCALE GENOMIC DNA]</scope>
    <source>
        <strain evidence="12">DSM 44485</strain>
    </source>
</reference>
<dbReference type="Proteomes" id="UP000198420">
    <property type="component" value="Unassembled WGS sequence"/>
</dbReference>
<evidence type="ECO:0000256" key="1">
    <source>
        <dbReference type="ARBA" id="ARBA00004651"/>
    </source>
</evidence>
<accession>A0A238WMK0</accession>
<proteinExistence type="inferred from homology"/>
<dbReference type="GO" id="GO:0022857">
    <property type="term" value="F:transmembrane transporter activity"/>
    <property type="evidence" value="ECO:0007669"/>
    <property type="project" value="InterPro"/>
</dbReference>
<evidence type="ECO:0000256" key="7">
    <source>
        <dbReference type="ARBA" id="ARBA00023136"/>
    </source>
</evidence>
<dbReference type="GO" id="GO:0006865">
    <property type="term" value="P:amino acid transport"/>
    <property type="evidence" value="ECO:0007669"/>
    <property type="project" value="UniProtKB-KW"/>
</dbReference>
<dbReference type="RefSeq" id="WP_089311163.1">
    <property type="nucleotide sequence ID" value="NZ_FZNP01000003.1"/>
</dbReference>
<protein>
    <submittedName>
        <fullName evidence="11">Polar amino acid transport system permease protein</fullName>
    </submittedName>
</protein>
<evidence type="ECO:0000313" key="11">
    <source>
        <dbReference type="EMBL" id="SNR47638.1"/>
    </source>
</evidence>
<evidence type="ECO:0000256" key="3">
    <source>
        <dbReference type="ARBA" id="ARBA00022475"/>
    </source>
</evidence>
<gene>
    <name evidence="11" type="ORF">SAMN06265355_10356</name>
</gene>
<feature type="domain" description="ABC transmembrane type-1" evidence="10">
    <location>
        <begin position="90"/>
        <end position="297"/>
    </location>
</feature>
<evidence type="ECO:0000313" key="12">
    <source>
        <dbReference type="Proteomes" id="UP000198420"/>
    </source>
</evidence>
<dbReference type="InterPro" id="IPR000515">
    <property type="entry name" value="MetI-like"/>
</dbReference>
<keyword evidence="6 8" id="KW-1133">Transmembrane helix</keyword>
<keyword evidence="5" id="KW-0029">Amino-acid transport</keyword>
<evidence type="ECO:0000259" key="10">
    <source>
        <dbReference type="PROSITE" id="PS50928"/>
    </source>
</evidence>
<evidence type="ECO:0000256" key="4">
    <source>
        <dbReference type="ARBA" id="ARBA00022692"/>
    </source>
</evidence>
<feature type="transmembrane region" description="Helical" evidence="8">
    <location>
        <begin position="276"/>
        <end position="296"/>
    </location>
</feature>